<keyword evidence="10" id="KW-0904">Protein phosphatase</keyword>
<evidence type="ECO:0000256" key="6">
    <source>
        <dbReference type="ARBA" id="ARBA00022553"/>
    </source>
</evidence>
<feature type="region of interest" description="Disordered" evidence="14">
    <location>
        <begin position="390"/>
        <end position="513"/>
    </location>
</feature>
<keyword evidence="11" id="KW-0539">Nucleus</keyword>
<feature type="compositionally biased region" description="Low complexity" evidence="14">
    <location>
        <begin position="438"/>
        <end position="454"/>
    </location>
</feature>
<keyword evidence="5" id="KW-0963">Cytoplasm</keyword>
<organism evidence="17 18">
    <name type="scientific">Physocladia obscura</name>
    <dbReference type="NCBI Taxonomy" id="109957"/>
    <lineage>
        <taxon>Eukaryota</taxon>
        <taxon>Fungi</taxon>
        <taxon>Fungi incertae sedis</taxon>
        <taxon>Chytridiomycota</taxon>
        <taxon>Chytridiomycota incertae sedis</taxon>
        <taxon>Chytridiomycetes</taxon>
        <taxon>Chytridiales</taxon>
        <taxon>Chytriomycetaceae</taxon>
        <taxon>Physocladia</taxon>
    </lineage>
</organism>
<evidence type="ECO:0000313" key="18">
    <source>
        <dbReference type="Proteomes" id="UP001211907"/>
    </source>
</evidence>
<evidence type="ECO:0000256" key="7">
    <source>
        <dbReference type="ARBA" id="ARBA00022618"/>
    </source>
</evidence>
<dbReference type="PROSITE" id="PS50056">
    <property type="entry name" value="TYR_PHOSPHATASE_2"/>
    <property type="match status" value="1"/>
</dbReference>
<dbReference type="SUPFAM" id="SSF52799">
    <property type="entry name" value="(Phosphotyrosine protein) phosphatases II"/>
    <property type="match status" value="2"/>
</dbReference>
<dbReference type="GO" id="GO:0051321">
    <property type="term" value="P:meiotic cell cycle"/>
    <property type="evidence" value="ECO:0007669"/>
    <property type="project" value="UniProtKB-KW"/>
</dbReference>
<evidence type="ECO:0000256" key="9">
    <source>
        <dbReference type="ARBA" id="ARBA00022801"/>
    </source>
</evidence>
<evidence type="ECO:0000256" key="12">
    <source>
        <dbReference type="ARBA" id="ARBA00023254"/>
    </source>
</evidence>
<dbReference type="GO" id="GO:0004725">
    <property type="term" value="F:protein tyrosine phosphatase activity"/>
    <property type="evidence" value="ECO:0007669"/>
    <property type="project" value="UniProtKB-EC"/>
</dbReference>
<feature type="domain" description="Tyrosine specific protein phosphatases" evidence="16">
    <location>
        <begin position="177"/>
        <end position="239"/>
    </location>
</feature>
<dbReference type="SMART" id="SM00404">
    <property type="entry name" value="PTPc_motif"/>
    <property type="match status" value="1"/>
</dbReference>
<dbReference type="Pfam" id="PF22785">
    <property type="entry name" value="Tc-R-P"/>
    <property type="match status" value="1"/>
</dbReference>
<evidence type="ECO:0000256" key="11">
    <source>
        <dbReference type="ARBA" id="ARBA00023242"/>
    </source>
</evidence>
<dbReference type="InterPro" id="IPR020422">
    <property type="entry name" value="TYR_PHOSPHATASE_DUAL_dom"/>
</dbReference>
<keyword evidence="9" id="KW-0378">Hydrolase</keyword>
<dbReference type="GO" id="GO:0032954">
    <property type="term" value="P:regulation of cytokinetic process"/>
    <property type="evidence" value="ECO:0007669"/>
    <property type="project" value="UniProtKB-ARBA"/>
</dbReference>
<dbReference type="InterPro" id="IPR000387">
    <property type="entry name" value="Tyr_Pase_dom"/>
</dbReference>
<evidence type="ECO:0000256" key="13">
    <source>
        <dbReference type="ARBA" id="ARBA00023306"/>
    </source>
</evidence>
<dbReference type="InterPro" id="IPR016130">
    <property type="entry name" value="Tyr_Pase_AS"/>
</dbReference>
<evidence type="ECO:0000256" key="8">
    <source>
        <dbReference type="ARBA" id="ARBA00022776"/>
    </source>
</evidence>
<reference evidence="17" key="1">
    <citation type="submission" date="2020-05" db="EMBL/GenBank/DDBJ databases">
        <title>Phylogenomic resolution of chytrid fungi.</title>
        <authorList>
            <person name="Stajich J.E."/>
            <person name="Amses K."/>
            <person name="Simmons R."/>
            <person name="Seto K."/>
            <person name="Myers J."/>
            <person name="Bonds A."/>
            <person name="Quandt C.A."/>
            <person name="Barry K."/>
            <person name="Liu P."/>
            <person name="Grigoriev I."/>
            <person name="Longcore J.E."/>
            <person name="James T.Y."/>
        </authorList>
    </citation>
    <scope>NUCLEOTIDE SEQUENCE</scope>
    <source>
        <strain evidence="17">JEL0513</strain>
    </source>
</reference>
<comment type="caution">
    <text evidence="17">The sequence shown here is derived from an EMBL/GenBank/DDBJ whole genome shotgun (WGS) entry which is preliminary data.</text>
</comment>
<dbReference type="PROSITE" id="PS50054">
    <property type="entry name" value="TYR_PHOSPHATASE_DUAL"/>
    <property type="match status" value="1"/>
</dbReference>
<dbReference type="EMBL" id="JADGJH010001830">
    <property type="protein sequence ID" value="KAJ3109022.1"/>
    <property type="molecule type" value="Genomic_DNA"/>
</dbReference>
<dbReference type="InterPro" id="IPR003595">
    <property type="entry name" value="Tyr_Pase_cat"/>
</dbReference>
<keyword evidence="13" id="KW-0131">Cell cycle</keyword>
<keyword evidence="18" id="KW-1185">Reference proteome</keyword>
<evidence type="ECO:0000259" key="16">
    <source>
        <dbReference type="PROSITE" id="PS50056"/>
    </source>
</evidence>
<keyword evidence="6" id="KW-0597">Phosphoprotein</keyword>
<name>A0AAD5SX07_9FUNG</name>
<feature type="domain" description="Tyrosine-protein phosphatase" evidence="15">
    <location>
        <begin position="108"/>
        <end position="252"/>
    </location>
</feature>
<evidence type="ECO:0000256" key="4">
    <source>
        <dbReference type="ARBA" id="ARBA00013064"/>
    </source>
</evidence>
<dbReference type="GO" id="GO:0031981">
    <property type="term" value="C:nuclear lumen"/>
    <property type="evidence" value="ECO:0007669"/>
    <property type="project" value="UniProtKB-ARBA"/>
</dbReference>
<dbReference type="Gene3D" id="3.90.190.10">
    <property type="entry name" value="Protein tyrosine phosphatase superfamily"/>
    <property type="match status" value="2"/>
</dbReference>
<evidence type="ECO:0000256" key="5">
    <source>
        <dbReference type="ARBA" id="ARBA00022490"/>
    </source>
</evidence>
<dbReference type="InterPro" id="IPR044506">
    <property type="entry name" value="CDC14_C"/>
</dbReference>
<evidence type="ECO:0000256" key="10">
    <source>
        <dbReference type="ARBA" id="ARBA00022912"/>
    </source>
</evidence>
<dbReference type="GO" id="GO:0007096">
    <property type="term" value="P:regulation of exit from mitosis"/>
    <property type="evidence" value="ECO:0007669"/>
    <property type="project" value="UniProtKB-ARBA"/>
</dbReference>
<dbReference type="PROSITE" id="PS00383">
    <property type="entry name" value="TYR_PHOSPHATASE_1"/>
    <property type="match status" value="1"/>
</dbReference>
<gene>
    <name evidence="17" type="primary">CDC14A</name>
    <name evidence="17" type="ORF">HK100_003360</name>
</gene>
<accession>A0AAD5SX07</accession>
<evidence type="ECO:0000313" key="17">
    <source>
        <dbReference type="EMBL" id="KAJ3109022.1"/>
    </source>
</evidence>
<dbReference type="InterPro" id="IPR029021">
    <property type="entry name" value="Prot-tyrosine_phosphatase-like"/>
</dbReference>
<evidence type="ECO:0000256" key="3">
    <source>
        <dbReference type="ARBA" id="ARBA00007315"/>
    </source>
</evidence>
<feature type="region of interest" description="Disordered" evidence="14">
    <location>
        <begin position="527"/>
        <end position="554"/>
    </location>
</feature>
<dbReference type="CDD" id="cd14499">
    <property type="entry name" value="CDC14_C"/>
    <property type="match status" value="1"/>
</dbReference>
<feature type="compositionally biased region" description="Polar residues" evidence="14">
    <location>
        <begin position="469"/>
        <end position="487"/>
    </location>
</feature>
<comment type="similarity">
    <text evidence="3">Belongs to the protein-tyrosine phosphatase family. Non-receptor class CDC14 subfamily.</text>
</comment>
<evidence type="ECO:0000256" key="1">
    <source>
        <dbReference type="ARBA" id="ARBA00004123"/>
    </source>
</evidence>
<dbReference type="EC" id="3.1.3.48" evidence="4"/>
<dbReference type="InterPro" id="IPR050561">
    <property type="entry name" value="PTP"/>
</dbReference>
<dbReference type="GO" id="GO:0005815">
    <property type="term" value="C:microtubule organizing center"/>
    <property type="evidence" value="ECO:0007669"/>
    <property type="project" value="UniProtKB-ARBA"/>
</dbReference>
<dbReference type="Proteomes" id="UP001211907">
    <property type="component" value="Unassembled WGS sequence"/>
</dbReference>
<dbReference type="FunFam" id="3.90.190.10:FF:000038">
    <property type="entry name" value="Tyrosine-protein phosphatase CDC14"/>
    <property type="match status" value="1"/>
</dbReference>
<dbReference type="SMART" id="SM00195">
    <property type="entry name" value="DSPc"/>
    <property type="match status" value="1"/>
</dbReference>
<protein>
    <recommendedName>
        <fullName evidence="4">protein-tyrosine-phosphatase</fullName>
        <ecNumber evidence="4">3.1.3.48</ecNumber>
    </recommendedName>
</protein>
<sequence length="554" mass="60643">MLVQKKKPEEAFHPLATVNPPFVPYRDAGYGAATYHITILDCLNGLYKALNIGLLHIENLNAVEYEFYEKVEHGDLNWVTDKFIAMACPKDDPSQSLLPNFGYSSNFGFSANPVGKMKYAPAYKMDDLIKLLKERGTTTCVRLNNKTYDRQKICDSGINHVEIYFPDGTTPPDGVLKRFLDLCESTPGVIAVHCKAGLGRTGTLIACYLIKHYKFSASEVIGLLRVLRPGSVVGPQQNYLQRYDVNFSMQAKLWKMHPSITLPPEISMLRAPTFPTSQRYPVSDVILQPRISLEQINAAVAKFSSSISDNMIVDEEELALEAELNSISMEDGGKYENNPVTLAAAALNMTTMDSETLELAEGGGGIYSGYAVPVQPRKQISAARREFVGGSVPSSGLTKRPHAASNQSSKASEYLMAHPHTQSSSSSSATPSKNFSYTSASSSRPQTQSSSSSPMTQAFQNQEQEDVNLFTSSQGTQTRYNLRTSTAVGGGSRSKSSSKHHPRAAMRAETTGVEAMMVSGKNVERLKTPGSSVFDESQIQQSQQLEQKLIGGRK</sequence>
<dbReference type="Pfam" id="PF14671">
    <property type="entry name" value="DSPn"/>
    <property type="match status" value="1"/>
</dbReference>
<comment type="subcellular location">
    <subcellularLocation>
        <location evidence="2">Cytoplasm</location>
    </subcellularLocation>
    <subcellularLocation>
        <location evidence="1">Nucleus</location>
    </subcellularLocation>
</comment>
<proteinExistence type="inferred from homology"/>
<dbReference type="AlphaFoldDB" id="A0AAD5SX07"/>
<feature type="compositionally biased region" description="Low complexity" evidence="14">
    <location>
        <begin position="536"/>
        <end position="554"/>
    </location>
</feature>
<evidence type="ECO:0000259" key="15">
    <source>
        <dbReference type="PROSITE" id="PS50054"/>
    </source>
</evidence>
<evidence type="ECO:0000256" key="14">
    <source>
        <dbReference type="SAM" id="MobiDB-lite"/>
    </source>
</evidence>
<keyword evidence="12" id="KW-0469">Meiosis</keyword>
<keyword evidence="8" id="KW-0498">Mitosis</keyword>
<keyword evidence="7" id="KW-0132">Cell division</keyword>
<dbReference type="GO" id="GO:0033554">
    <property type="term" value="P:cellular response to stress"/>
    <property type="evidence" value="ECO:0007669"/>
    <property type="project" value="UniProtKB-ARBA"/>
</dbReference>
<evidence type="ECO:0000256" key="2">
    <source>
        <dbReference type="ARBA" id="ARBA00004496"/>
    </source>
</evidence>
<dbReference type="GO" id="GO:0051301">
    <property type="term" value="P:cell division"/>
    <property type="evidence" value="ECO:0007669"/>
    <property type="project" value="UniProtKB-KW"/>
</dbReference>
<dbReference type="GO" id="GO:0000278">
    <property type="term" value="P:mitotic cell cycle"/>
    <property type="evidence" value="ECO:0007669"/>
    <property type="project" value="UniProtKB-ARBA"/>
</dbReference>
<dbReference type="PANTHER" id="PTHR23339">
    <property type="entry name" value="TYROSINE SPECIFIC PROTEIN PHOSPHATASE AND DUAL SPECIFICITY PROTEIN PHOSPHATASE"/>
    <property type="match status" value="1"/>
</dbReference>
<dbReference type="InterPro" id="IPR029260">
    <property type="entry name" value="DSPn"/>
</dbReference>
<dbReference type="GO" id="GO:0005737">
    <property type="term" value="C:cytoplasm"/>
    <property type="evidence" value="ECO:0007669"/>
    <property type="project" value="UniProtKB-SubCell"/>
</dbReference>